<dbReference type="InterPro" id="IPR016032">
    <property type="entry name" value="Sig_transdc_resp-reg_C-effctor"/>
</dbReference>
<evidence type="ECO:0000256" key="2">
    <source>
        <dbReference type="ARBA" id="ARBA00023125"/>
    </source>
</evidence>
<dbReference type="PANTHER" id="PTHR44688">
    <property type="entry name" value="DNA-BINDING TRANSCRIPTIONAL ACTIVATOR DEVR_DOSR"/>
    <property type="match status" value="1"/>
</dbReference>
<dbReference type="SMART" id="SM00421">
    <property type="entry name" value="HTH_LUXR"/>
    <property type="match status" value="1"/>
</dbReference>
<evidence type="ECO:0000313" key="6">
    <source>
        <dbReference type="EMBL" id="BBO81425.1"/>
    </source>
</evidence>
<reference evidence="6 7" key="1">
    <citation type="submission" date="2019-11" db="EMBL/GenBank/DDBJ databases">
        <title>Comparative genomics of hydrocarbon-degrading Desulfosarcina strains.</title>
        <authorList>
            <person name="Watanabe M."/>
            <person name="Kojima H."/>
            <person name="Fukui M."/>
        </authorList>
    </citation>
    <scope>NUCLEOTIDE SEQUENCE [LARGE SCALE GENOMIC DNA]</scope>
    <source>
        <strain evidence="6 7">28bB2T</strain>
    </source>
</reference>
<dbReference type="KEGG" id="dov:DSCO28_19910"/>
<dbReference type="AlphaFoldDB" id="A0A5K7ZM53"/>
<evidence type="ECO:0000313" key="7">
    <source>
        <dbReference type="Proteomes" id="UP000425960"/>
    </source>
</evidence>
<evidence type="ECO:0000256" key="1">
    <source>
        <dbReference type="ARBA" id="ARBA00023015"/>
    </source>
</evidence>
<dbReference type="InterPro" id="IPR000792">
    <property type="entry name" value="Tscrpt_reg_LuxR_C"/>
</dbReference>
<keyword evidence="4" id="KW-0175">Coiled coil</keyword>
<keyword evidence="2" id="KW-0238">DNA-binding</keyword>
<sequence>MTSNALENRDAMEIRLKNISDALDALIEQNNKEKIDICEKILSDFKKSIFPFVDKMKTEQMSSAARTYLAIIESKLEEISYSNPYHMLGLEQNFTTTEIHIIELIKQGKRSKEIAGLLNVSIATISFHRNNIRKKLGIKNKKQNLFSFLNSLVI</sequence>
<name>A0A5K7ZM53_9BACT</name>
<dbReference type="SUPFAM" id="SSF46894">
    <property type="entry name" value="C-terminal effector domain of the bipartite response regulators"/>
    <property type="match status" value="1"/>
</dbReference>
<keyword evidence="1" id="KW-0805">Transcription regulation</keyword>
<dbReference type="InterPro" id="IPR036388">
    <property type="entry name" value="WH-like_DNA-bd_sf"/>
</dbReference>
<keyword evidence="3" id="KW-0804">Transcription</keyword>
<accession>A0A5K7ZM53</accession>
<feature type="coiled-coil region" evidence="4">
    <location>
        <begin position="9"/>
        <end position="36"/>
    </location>
</feature>
<evidence type="ECO:0000256" key="3">
    <source>
        <dbReference type="ARBA" id="ARBA00023163"/>
    </source>
</evidence>
<dbReference type="Pfam" id="PF00196">
    <property type="entry name" value="GerE"/>
    <property type="match status" value="1"/>
</dbReference>
<dbReference type="Gene3D" id="1.10.10.10">
    <property type="entry name" value="Winged helix-like DNA-binding domain superfamily/Winged helix DNA-binding domain"/>
    <property type="match status" value="1"/>
</dbReference>
<dbReference type="RefSeq" id="WP_155309961.1">
    <property type="nucleotide sequence ID" value="NZ_AP021876.1"/>
</dbReference>
<dbReference type="PANTHER" id="PTHR44688:SF16">
    <property type="entry name" value="DNA-BINDING TRANSCRIPTIONAL ACTIVATOR DEVR_DOSR"/>
    <property type="match status" value="1"/>
</dbReference>
<dbReference type="CDD" id="cd06170">
    <property type="entry name" value="LuxR_C_like"/>
    <property type="match status" value="1"/>
</dbReference>
<proteinExistence type="predicted"/>
<feature type="domain" description="HTH luxR-type" evidence="5">
    <location>
        <begin position="87"/>
        <end position="152"/>
    </location>
</feature>
<dbReference type="GO" id="GO:0006355">
    <property type="term" value="P:regulation of DNA-templated transcription"/>
    <property type="evidence" value="ECO:0007669"/>
    <property type="project" value="InterPro"/>
</dbReference>
<gene>
    <name evidence="6" type="ORF">DSCO28_19910</name>
</gene>
<dbReference type="PRINTS" id="PR00038">
    <property type="entry name" value="HTHLUXR"/>
</dbReference>
<evidence type="ECO:0000256" key="4">
    <source>
        <dbReference type="SAM" id="Coils"/>
    </source>
</evidence>
<dbReference type="PROSITE" id="PS50043">
    <property type="entry name" value="HTH_LUXR_2"/>
    <property type="match status" value="1"/>
</dbReference>
<dbReference type="Proteomes" id="UP000425960">
    <property type="component" value="Chromosome"/>
</dbReference>
<dbReference type="GO" id="GO:0003677">
    <property type="term" value="F:DNA binding"/>
    <property type="evidence" value="ECO:0007669"/>
    <property type="project" value="UniProtKB-KW"/>
</dbReference>
<organism evidence="6 7">
    <name type="scientific">Desulfosarcina ovata subsp. sediminis</name>
    <dbReference type="NCBI Taxonomy" id="885957"/>
    <lineage>
        <taxon>Bacteria</taxon>
        <taxon>Pseudomonadati</taxon>
        <taxon>Thermodesulfobacteriota</taxon>
        <taxon>Desulfobacteria</taxon>
        <taxon>Desulfobacterales</taxon>
        <taxon>Desulfosarcinaceae</taxon>
        <taxon>Desulfosarcina</taxon>
    </lineage>
</organism>
<protein>
    <recommendedName>
        <fullName evidence="5">HTH luxR-type domain-containing protein</fullName>
    </recommendedName>
</protein>
<dbReference type="EMBL" id="AP021876">
    <property type="protein sequence ID" value="BBO81425.1"/>
    <property type="molecule type" value="Genomic_DNA"/>
</dbReference>
<evidence type="ECO:0000259" key="5">
    <source>
        <dbReference type="PROSITE" id="PS50043"/>
    </source>
</evidence>
<dbReference type="PROSITE" id="PS00622">
    <property type="entry name" value="HTH_LUXR_1"/>
    <property type="match status" value="1"/>
</dbReference>